<organism evidence="5 6">
    <name type="scientific">Candidatus Beckwithbacteria bacterium RBG_13_35_6</name>
    <dbReference type="NCBI Taxonomy" id="1797456"/>
    <lineage>
        <taxon>Bacteria</taxon>
        <taxon>Candidatus Beckwithiibacteriota</taxon>
    </lineage>
</organism>
<dbReference type="InterPro" id="IPR058627">
    <property type="entry name" value="MdtA-like_C"/>
</dbReference>
<dbReference type="Pfam" id="PF25967">
    <property type="entry name" value="RND-MFP_C"/>
    <property type="match status" value="1"/>
</dbReference>
<evidence type="ECO:0000256" key="1">
    <source>
        <dbReference type="ARBA" id="ARBA00004196"/>
    </source>
</evidence>
<protein>
    <recommendedName>
        <fullName evidence="7">RND efflux pump membrane fusion protein barrel-sandwich domain-containing protein</fullName>
    </recommendedName>
</protein>
<evidence type="ECO:0000313" key="6">
    <source>
        <dbReference type="Proteomes" id="UP000178758"/>
    </source>
</evidence>
<evidence type="ECO:0000256" key="2">
    <source>
        <dbReference type="ARBA" id="ARBA00023054"/>
    </source>
</evidence>
<reference evidence="5 6" key="1">
    <citation type="journal article" date="2016" name="Nat. Commun.">
        <title>Thousands of microbial genomes shed light on interconnected biogeochemical processes in an aquifer system.</title>
        <authorList>
            <person name="Anantharaman K."/>
            <person name="Brown C.T."/>
            <person name="Hug L.A."/>
            <person name="Sharon I."/>
            <person name="Castelle C.J."/>
            <person name="Probst A.J."/>
            <person name="Thomas B.C."/>
            <person name="Singh A."/>
            <person name="Wilkins M.J."/>
            <person name="Karaoz U."/>
            <person name="Brodie E.L."/>
            <person name="Williams K.H."/>
            <person name="Hubbard S.S."/>
            <person name="Banfield J.F."/>
        </authorList>
    </citation>
    <scope>NUCLEOTIDE SEQUENCE [LARGE SCALE GENOMIC DNA]</scope>
</reference>
<keyword evidence="2" id="KW-0175">Coiled coil</keyword>
<sequence>MYAEGMSIGSLDTGSSTSNQKVATLETGGLPIVSVNLSEIDVSRVQLDQKTTITLDSIPDKTFTGKVIGVDRIGQTSSGVTQYPSIIKLDSSAPEILPNMTATASIIIDQKDNVLLVPLSAVQSQEGESFVIVFKNNQQQFVPVVTGLASDSQTEIISGVDEGDLVVSGTAYSTTQQGDNSPFRSSGFGGMMRITH</sequence>
<evidence type="ECO:0000259" key="4">
    <source>
        <dbReference type="Pfam" id="PF25990"/>
    </source>
</evidence>
<dbReference type="Gene3D" id="2.40.30.170">
    <property type="match status" value="1"/>
</dbReference>
<dbReference type="Gene3D" id="2.40.420.20">
    <property type="match status" value="1"/>
</dbReference>
<name>A0A1F5DHD7_9BACT</name>
<evidence type="ECO:0008006" key="7">
    <source>
        <dbReference type="Google" id="ProtNLM"/>
    </source>
</evidence>
<feature type="domain" description="YknX-like beta-barrel" evidence="4">
    <location>
        <begin position="33"/>
        <end position="105"/>
    </location>
</feature>
<proteinExistence type="predicted"/>
<dbReference type="Pfam" id="PF25990">
    <property type="entry name" value="Beta-barrel_YknX"/>
    <property type="match status" value="1"/>
</dbReference>
<accession>A0A1F5DHD7</accession>
<dbReference type="EMBL" id="MEZJ01000015">
    <property type="protein sequence ID" value="OGD54411.1"/>
    <property type="molecule type" value="Genomic_DNA"/>
</dbReference>
<comment type="subcellular location">
    <subcellularLocation>
        <location evidence="1">Cell envelope</location>
    </subcellularLocation>
</comment>
<dbReference type="PANTHER" id="PTHR32347:SF23">
    <property type="entry name" value="BLL5650 PROTEIN"/>
    <property type="match status" value="1"/>
</dbReference>
<dbReference type="Proteomes" id="UP000178758">
    <property type="component" value="Unassembled WGS sequence"/>
</dbReference>
<gene>
    <name evidence="5" type="ORF">A3J78_00110</name>
</gene>
<comment type="caution">
    <text evidence="5">The sequence shown here is derived from an EMBL/GenBank/DDBJ whole genome shotgun (WGS) entry which is preliminary data.</text>
</comment>
<dbReference type="GO" id="GO:0030313">
    <property type="term" value="C:cell envelope"/>
    <property type="evidence" value="ECO:0007669"/>
    <property type="project" value="UniProtKB-SubCell"/>
</dbReference>
<evidence type="ECO:0000259" key="3">
    <source>
        <dbReference type="Pfam" id="PF25967"/>
    </source>
</evidence>
<dbReference type="AlphaFoldDB" id="A0A1F5DHD7"/>
<feature type="domain" description="Multidrug resistance protein MdtA-like C-terminal permuted SH3" evidence="3">
    <location>
        <begin position="113"/>
        <end position="167"/>
    </location>
</feature>
<dbReference type="InterPro" id="IPR050465">
    <property type="entry name" value="UPF0194_transport"/>
</dbReference>
<evidence type="ECO:0000313" key="5">
    <source>
        <dbReference type="EMBL" id="OGD54411.1"/>
    </source>
</evidence>
<dbReference type="PANTHER" id="PTHR32347">
    <property type="entry name" value="EFFLUX SYSTEM COMPONENT YKNX-RELATED"/>
    <property type="match status" value="1"/>
</dbReference>
<dbReference type="InterPro" id="IPR058636">
    <property type="entry name" value="Beta-barrel_YknX"/>
</dbReference>